<feature type="compositionally biased region" description="Polar residues" evidence="1">
    <location>
        <begin position="11"/>
        <end position="30"/>
    </location>
</feature>
<gene>
    <name evidence="2" type="ORF">AVDCRST_MAG82-936</name>
</gene>
<dbReference type="AlphaFoldDB" id="A0A6J4PG18"/>
<dbReference type="EMBL" id="CADCVA010000126">
    <property type="protein sequence ID" value="CAA9413463.1"/>
    <property type="molecule type" value="Genomic_DNA"/>
</dbReference>
<sequence>CPLPSALVLPTSVTSRARTATGPRSRNNASPCRRSRPFLTTWRLGRSTLG</sequence>
<evidence type="ECO:0000313" key="2">
    <source>
        <dbReference type="EMBL" id="CAA9413463.1"/>
    </source>
</evidence>
<accession>A0A6J4PG18</accession>
<evidence type="ECO:0000256" key="1">
    <source>
        <dbReference type="SAM" id="MobiDB-lite"/>
    </source>
</evidence>
<protein>
    <submittedName>
        <fullName evidence="2">Uncharacterized protein</fullName>
    </submittedName>
</protein>
<feature type="non-terminal residue" evidence="2">
    <location>
        <position position="50"/>
    </location>
</feature>
<organism evidence="2">
    <name type="scientific">uncultured Rubrobacteraceae bacterium</name>
    <dbReference type="NCBI Taxonomy" id="349277"/>
    <lineage>
        <taxon>Bacteria</taxon>
        <taxon>Bacillati</taxon>
        <taxon>Actinomycetota</taxon>
        <taxon>Rubrobacteria</taxon>
        <taxon>Rubrobacterales</taxon>
        <taxon>Rubrobacteraceae</taxon>
        <taxon>environmental samples</taxon>
    </lineage>
</organism>
<feature type="non-terminal residue" evidence="2">
    <location>
        <position position="1"/>
    </location>
</feature>
<proteinExistence type="predicted"/>
<reference evidence="2" key="1">
    <citation type="submission" date="2020-02" db="EMBL/GenBank/DDBJ databases">
        <authorList>
            <person name="Meier V. D."/>
        </authorList>
    </citation>
    <scope>NUCLEOTIDE SEQUENCE</scope>
    <source>
        <strain evidence="2">AVDCRST_MAG82</strain>
    </source>
</reference>
<feature type="region of interest" description="Disordered" evidence="1">
    <location>
        <begin position="9"/>
        <end position="37"/>
    </location>
</feature>
<name>A0A6J4PG18_9ACTN</name>